<dbReference type="GO" id="GO:0016810">
    <property type="term" value="F:hydrolase activity, acting on carbon-nitrogen (but not peptide) bonds"/>
    <property type="evidence" value="ECO:0007669"/>
    <property type="project" value="InterPro"/>
</dbReference>
<evidence type="ECO:0000313" key="3">
    <source>
        <dbReference type="EMBL" id="ABK37540.1"/>
    </source>
</evidence>
<reference evidence="3 4" key="1">
    <citation type="journal article" date="2006" name="J. Bacteriol.">
        <title>Genome sequence of Aeromonas hydrophila ATCC 7966T: jack of all trades.</title>
        <authorList>
            <person name="Seshadri R."/>
            <person name="Joseph S.W."/>
            <person name="Chopra A.K."/>
            <person name="Sha J."/>
            <person name="Shaw J."/>
            <person name="Graf J."/>
            <person name="Haft D."/>
            <person name="Wu M."/>
            <person name="Ren Q."/>
            <person name="Rosovitz M.J."/>
            <person name="Madupu R."/>
            <person name="Tallon L."/>
            <person name="Kim M."/>
            <person name="Jin S."/>
            <person name="Vuong H."/>
            <person name="Stine O.C."/>
            <person name="Ali A."/>
            <person name="Horneman A.J."/>
            <person name="Heidelberg J.F."/>
        </authorList>
    </citation>
    <scope>NUCLEOTIDE SEQUENCE [LARGE SCALE GENOMIC DNA]</scope>
    <source>
        <strain evidence="4">ATCC 7966 / DSM 30187 / BCRC 13018 / CCUG 14551 / JCM 1027 / KCTC 2358 / NCIMB 9240 / NCTC 8049</strain>
    </source>
</reference>
<dbReference type="SUPFAM" id="SSF88713">
    <property type="entry name" value="Glycoside hydrolase/deacetylase"/>
    <property type="match status" value="1"/>
</dbReference>
<dbReference type="InterPro" id="IPR002509">
    <property type="entry name" value="NODB_dom"/>
</dbReference>
<evidence type="ECO:0000313" key="4">
    <source>
        <dbReference type="Proteomes" id="UP000000756"/>
    </source>
</evidence>
<dbReference type="STRING" id="380703.AHA_4231"/>
<dbReference type="HOGENOM" id="CLU_457694_0_0_6"/>
<keyword evidence="1" id="KW-0732">Signal</keyword>
<dbReference type="PANTHER" id="PTHR34216">
    <property type="match status" value="1"/>
</dbReference>
<gene>
    <name evidence="3" type="ordered locus">AHA_4231</name>
</gene>
<sequence length="616" mass="68673">MQTSRKQAIPASGSVVCHGFSQSLPGNHAMNILMALSQLEVTGAEVYATTVGNELTRRGHQVFYVSDTLTKPTLGEVFKLRFNKRSILRRFWHVFYLIYLIKKHHIQLVHAHSRASGWSSYVACMLTGTSMITTVHGRQPVHASRKAFHALGFRAVAVCEDIAHQIIDNLGVDPAIVQVLRNGIETDKFQPVPAPTNARPVIAIVGRLSGPKGELCYRLLDEVLDLDACQVKVVSGSQLPARFQRFQERVDFVGYVEDVPALMAQCDLVIGAGRVAMEALLCGRPAFAIGEAKAIGLVTEHNLDEALASNFGDIGPQDLAIDFAALKAQIAPALASGTVSDTIRQRIQVEYGLAGVVSGLESIYQDAVVETLRREMPVIMYHRFIEHDSEKGVHGTWMPIAMFEKHLRLLKWLGYETLTFRDLADKGFIHRLQYGKKYLMITADDGYQDNLTRMLPLLEKYGYKAVVYVVTGEGYNRWDVEQASNPDTRVDLMNGEQLKALTASGHVEIGGHTLTHPRLSKLAPEQQAHEIQENKRQLEALLGHPLLSFAYPYGDMDESAKEQAIAAGYRFAVATNSGPRAMHQDPFRIRRIAIFPRTDVFGLWRKIRGNYVFRKS</sequence>
<dbReference type="InterPro" id="IPR051398">
    <property type="entry name" value="Polysacch_Deacetylase"/>
</dbReference>
<dbReference type="CDD" id="cd03819">
    <property type="entry name" value="GT4_WavL-like"/>
    <property type="match status" value="1"/>
</dbReference>
<dbReference type="CAZy" id="GT4">
    <property type="family name" value="Glycosyltransferase Family 4"/>
</dbReference>
<name>A0KQV2_AERHH</name>
<dbReference type="Gene3D" id="3.20.20.370">
    <property type="entry name" value="Glycoside hydrolase/deacetylase"/>
    <property type="match status" value="1"/>
</dbReference>
<dbReference type="PANTHER" id="PTHR34216:SF7">
    <property type="entry name" value="POLY-BETA-1,6-N-ACETYL-D-GLUCOSAMINE N-DEACETYLASE"/>
    <property type="match status" value="1"/>
</dbReference>
<dbReference type="InterPro" id="IPR011330">
    <property type="entry name" value="Glyco_hydro/deAcase_b/a-brl"/>
</dbReference>
<dbReference type="Pfam" id="PF13439">
    <property type="entry name" value="Glyco_transf_4"/>
    <property type="match status" value="1"/>
</dbReference>
<dbReference type="KEGG" id="aha:AHA_4231"/>
<proteinExistence type="predicted"/>
<protein>
    <submittedName>
        <fullName evidence="3">WavL</fullName>
    </submittedName>
</protein>
<dbReference type="SUPFAM" id="SSF53756">
    <property type="entry name" value="UDP-Glycosyltransferase/glycogen phosphorylase"/>
    <property type="match status" value="1"/>
</dbReference>
<dbReference type="eggNOG" id="COG0726">
    <property type="taxonomic scope" value="Bacteria"/>
</dbReference>
<dbReference type="InterPro" id="IPR028098">
    <property type="entry name" value="Glyco_trans_4-like_N"/>
</dbReference>
<evidence type="ECO:0000259" key="2">
    <source>
        <dbReference type="PROSITE" id="PS51677"/>
    </source>
</evidence>
<dbReference type="GO" id="GO:0005975">
    <property type="term" value="P:carbohydrate metabolic process"/>
    <property type="evidence" value="ECO:0007669"/>
    <property type="project" value="InterPro"/>
</dbReference>
<dbReference type="AlphaFoldDB" id="A0KQV2"/>
<dbReference type="EnsemblBacteria" id="ABK37540">
    <property type="protein sequence ID" value="ABK37540"/>
    <property type="gene ID" value="AHA_4231"/>
</dbReference>
<dbReference type="OrthoDB" id="9814639at2"/>
<organism evidence="3 4">
    <name type="scientific">Aeromonas hydrophila subsp. hydrophila (strain ATCC 7966 / DSM 30187 / BCRC 13018 / CCUG 14551 / JCM 1027 / KCTC 2358 / NCIMB 9240 / NCTC 8049)</name>
    <dbReference type="NCBI Taxonomy" id="380703"/>
    <lineage>
        <taxon>Bacteria</taxon>
        <taxon>Pseudomonadati</taxon>
        <taxon>Pseudomonadota</taxon>
        <taxon>Gammaproteobacteria</taxon>
        <taxon>Aeromonadales</taxon>
        <taxon>Aeromonadaceae</taxon>
        <taxon>Aeromonas</taxon>
    </lineage>
</organism>
<keyword evidence="4" id="KW-1185">Reference proteome</keyword>
<dbReference type="Pfam" id="PF13692">
    <property type="entry name" value="Glyco_trans_1_4"/>
    <property type="match status" value="1"/>
</dbReference>
<dbReference type="CDD" id="cd10918">
    <property type="entry name" value="CE4_NodB_like_5s_6s"/>
    <property type="match status" value="1"/>
</dbReference>
<dbReference type="GO" id="GO:0016757">
    <property type="term" value="F:glycosyltransferase activity"/>
    <property type="evidence" value="ECO:0007669"/>
    <property type="project" value="UniProtKB-ARBA"/>
</dbReference>
<dbReference type="eggNOG" id="COG0707">
    <property type="taxonomic scope" value="Bacteria"/>
</dbReference>
<dbReference type="Proteomes" id="UP000000756">
    <property type="component" value="Chromosome"/>
</dbReference>
<evidence type="ECO:0000256" key="1">
    <source>
        <dbReference type="ARBA" id="ARBA00022729"/>
    </source>
</evidence>
<dbReference type="PROSITE" id="PS51677">
    <property type="entry name" value="NODB"/>
    <property type="match status" value="1"/>
</dbReference>
<accession>A0KQV2</accession>
<feature type="domain" description="NodB homology" evidence="2">
    <location>
        <begin position="437"/>
        <end position="616"/>
    </location>
</feature>
<dbReference type="Pfam" id="PF01522">
    <property type="entry name" value="Polysacc_deac_1"/>
    <property type="match status" value="1"/>
</dbReference>
<dbReference type="Gene3D" id="3.40.50.2000">
    <property type="entry name" value="Glycogen Phosphorylase B"/>
    <property type="match status" value="2"/>
</dbReference>
<dbReference type="PATRIC" id="fig|380703.7.peg.4185"/>
<dbReference type="EMBL" id="CP000462">
    <property type="protein sequence ID" value="ABK37540.1"/>
    <property type="molecule type" value="Genomic_DNA"/>
</dbReference>